<gene>
    <name evidence="2" type="ORF">ELS83_14700</name>
</gene>
<evidence type="ECO:0000313" key="3">
    <source>
        <dbReference type="Proteomes" id="UP000732105"/>
    </source>
</evidence>
<name>A0ABX1WYU6_9BACT</name>
<evidence type="ECO:0000313" key="2">
    <source>
        <dbReference type="EMBL" id="NOU61069.1"/>
    </source>
</evidence>
<organism evidence="2 3">
    <name type="scientific">Marinifilum caeruleilacunae</name>
    <dbReference type="NCBI Taxonomy" id="2499076"/>
    <lineage>
        <taxon>Bacteria</taxon>
        <taxon>Pseudomonadati</taxon>
        <taxon>Bacteroidota</taxon>
        <taxon>Bacteroidia</taxon>
        <taxon>Marinilabiliales</taxon>
        <taxon>Marinifilaceae</taxon>
    </lineage>
</organism>
<keyword evidence="3" id="KW-1185">Reference proteome</keyword>
<sequence length="156" mass="18272">MRTRIMKTAFQYFLCFSCLALFLSACSSSSDEELEEINFLKFTDFECEDPIWDAKSELSDTYRVVNSNEELDEYITINCIPQIDYSKYMLIIGEKSYSYGNTLYSQKVEENNNSIVYTVIVLRSFTTVATSVQYHAIIERPRKQKEIEVVLSYFEQ</sequence>
<feature type="signal peptide" evidence="1">
    <location>
        <begin position="1"/>
        <end position="20"/>
    </location>
</feature>
<feature type="chain" id="PRO_5045539565" description="Protease complex subunit PrcB family protein" evidence="1">
    <location>
        <begin position="21"/>
        <end position="156"/>
    </location>
</feature>
<proteinExistence type="predicted"/>
<evidence type="ECO:0000256" key="1">
    <source>
        <dbReference type="SAM" id="SignalP"/>
    </source>
</evidence>
<keyword evidence="1" id="KW-0732">Signal</keyword>
<dbReference type="EMBL" id="RZNH01000027">
    <property type="protein sequence ID" value="NOU61069.1"/>
    <property type="molecule type" value="Genomic_DNA"/>
</dbReference>
<evidence type="ECO:0008006" key="4">
    <source>
        <dbReference type="Google" id="ProtNLM"/>
    </source>
</evidence>
<accession>A0ABX1WYU6</accession>
<dbReference type="PROSITE" id="PS51257">
    <property type="entry name" value="PROKAR_LIPOPROTEIN"/>
    <property type="match status" value="1"/>
</dbReference>
<protein>
    <recommendedName>
        <fullName evidence="4">Protease complex subunit PrcB family protein</fullName>
    </recommendedName>
</protein>
<dbReference type="Proteomes" id="UP000732105">
    <property type="component" value="Unassembled WGS sequence"/>
</dbReference>
<comment type="caution">
    <text evidence="2">The sequence shown here is derived from an EMBL/GenBank/DDBJ whole genome shotgun (WGS) entry which is preliminary data.</text>
</comment>
<dbReference type="RefSeq" id="WP_171596337.1">
    <property type="nucleotide sequence ID" value="NZ_RZNH01000027.1"/>
</dbReference>
<reference evidence="2 3" key="1">
    <citation type="submission" date="2018-12" db="EMBL/GenBank/DDBJ databases">
        <title>Marinifilum JC070 sp. nov., a marine bacterium isolated from Yongle Blue Hole in the South China Sea.</title>
        <authorList>
            <person name="Fu T."/>
        </authorList>
    </citation>
    <scope>NUCLEOTIDE SEQUENCE [LARGE SCALE GENOMIC DNA]</scope>
    <source>
        <strain evidence="2 3">JC070</strain>
    </source>
</reference>